<keyword evidence="2" id="KW-1185">Reference proteome</keyword>
<accession>A0ABR3EQ95</accession>
<comment type="caution">
    <text evidence="1">The sequence shown here is derived from an EMBL/GenBank/DDBJ whole genome shotgun (WGS) entry which is preliminary data.</text>
</comment>
<evidence type="ECO:0000313" key="2">
    <source>
        <dbReference type="Proteomes" id="UP001465976"/>
    </source>
</evidence>
<organism evidence="1 2">
    <name type="scientific">Marasmius crinis-equi</name>
    <dbReference type="NCBI Taxonomy" id="585013"/>
    <lineage>
        <taxon>Eukaryota</taxon>
        <taxon>Fungi</taxon>
        <taxon>Dikarya</taxon>
        <taxon>Basidiomycota</taxon>
        <taxon>Agaricomycotina</taxon>
        <taxon>Agaricomycetes</taxon>
        <taxon>Agaricomycetidae</taxon>
        <taxon>Agaricales</taxon>
        <taxon>Marasmiineae</taxon>
        <taxon>Marasmiaceae</taxon>
        <taxon>Marasmius</taxon>
    </lineage>
</organism>
<dbReference type="InterPro" id="IPR032675">
    <property type="entry name" value="LRR_dom_sf"/>
</dbReference>
<name>A0ABR3EQ95_9AGAR</name>
<sequence>MGHDGTFNITDPRFRRSDYVPTDTERSKLTEILKQETINIECFNEELLRHAEDTVVIQRKSSETTASTCRSALSAHRRLPTEVWDIVFSTLCLALHQYTFQIEYIDEETFPALRTPAFILSQVCSRWRAIVSNSPRLWSSYSIDVDSTAHIPDISSLLGLYFANAGDYPPSVRIARDRESPALSEGESVTWEVLLQYLPRCKELSLRIDGYALVDFSGISFPNLECFCTELDMSGSNTENEIQFWNPIRAAPNLRKVTLWQLPDFGGLPFHQLTELDLHLIDGFDVDVVLEHLPSCKSLERLSFWGLDDYHLSDLMDVGRVDVPLSLTTLSIHDAAEWVRLEHQPGDQNFNLTTLLTSLYIPSLVSLDLSCREWPSLLLTMVARSPLLEKVTLTIRRPPQTDTVSAYPVISIMRSLPRLTHFELRMGPMRTQTHTHLGRDILSTVLSSLVVDPSPTSPKLEHLSFRLSDITLDSELIEGVLERIQTVMESSRPRPLKGFSLYRIYTKDSPEVEFELEDALRERMWDLERRFGFGMVVGECDWKDYLLRGCFL</sequence>
<dbReference type="Proteomes" id="UP001465976">
    <property type="component" value="Unassembled WGS sequence"/>
</dbReference>
<gene>
    <name evidence="1" type="ORF">V5O48_016969</name>
</gene>
<protein>
    <recommendedName>
        <fullName evidence="3">F-box domain-containing protein</fullName>
    </recommendedName>
</protein>
<reference evidence="1 2" key="1">
    <citation type="submission" date="2024-02" db="EMBL/GenBank/DDBJ databases">
        <title>A draft genome for the cacao thread blight pathogen Marasmius crinis-equi.</title>
        <authorList>
            <person name="Cohen S.P."/>
            <person name="Baruah I.K."/>
            <person name="Amoako-Attah I."/>
            <person name="Bukari Y."/>
            <person name="Meinhardt L.W."/>
            <person name="Bailey B.A."/>
        </authorList>
    </citation>
    <scope>NUCLEOTIDE SEQUENCE [LARGE SCALE GENOMIC DNA]</scope>
    <source>
        <strain evidence="1 2">GH-76</strain>
    </source>
</reference>
<evidence type="ECO:0008006" key="3">
    <source>
        <dbReference type="Google" id="ProtNLM"/>
    </source>
</evidence>
<dbReference type="SUPFAM" id="SSF52047">
    <property type="entry name" value="RNI-like"/>
    <property type="match status" value="1"/>
</dbReference>
<dbReference type="EMBL" id="JBAHYK010002438">
    <property type="protein sequence ID" value="KAL0565063.1"/>
    <property type="molecule type" value="Genomic_DNA"/>
</dbReference>
<dbReference type="Gene3D" id="3.80.10.10">
    <property type="entry name" value="Ribonuclease Inhibitor"/>
    <property type="match status" value="1"/>
</dbReference>
<proteinExistence type="predicted"/>
<evidence type="ECO:0000313" key="1">
    <source>
        <dbReference type="EMBL" id="KAL0565063.1"/>
    </source>
</evidence>